<accession>A0A0C2RX72</accession>
<dbReference type="AlphaFoldDB" id="A0A0C2RX72"/>
<gene>
    <name evidence="1" type="ORF">KR50_30240</name>
</gene>
<dbReference type="Proteomes" id="UP000031972">
    <property type="component" value="Unassembled WGS sequence"/>
</dbReference>
<evidence type="ECO:0000313" key="1">
    <source>
        <dbReference type="EMBL" id="KIL46349.1"/>
    </source>
</evidence>
<protein>
    <submittedName>
        <fullName evidence="1">Uncharacterized protein</fullName>
    </submittedName>
</protein>
<evidence type="ECO:0000313" key="2">
    <source>
        <dbReference type="Proteomes" id="UP000031972"/>
    </source>
</evidence>
<sequence length="41" mass="4709">MGSLSTTHFFSKPFQFNSTIGQEIFHVFFQEQFIGTPPEKA</sequence>
<name>A0A0C2RX72_9BACL</name>
<proteinExistence type="predicted"/>
<keyword evidence="2" id="KW-1185">Reference proteome</keyword>
<dbReference type="EMBL" id="JXRR01000017">
    <property type="protein sequence ID" value="KIL46349.1"/>
    <property type="molecule type" value="Genomic_DNA"/>
</dbReference>
<comment type="caution">
    <text evidence="1">The sequence shown here is derived from an EMBL/GenBank/DDBJ whole genome shotgun (WGS) entry which is preliminary data.</text>
</comment>
<reference evidence="1 2" key="1">
    <citation type="submission" date="2015-01" db="EMBL/GenBank/DDBJ databases">
        <title>Jeotgalibacillus campisalis genome sequencing.</title>
        <authorList>
            <person name="Goh K.M."/>
            <person name="Chan K.-G."/>
            <person name="Yaakop A.S."/>
            <person name="Ee R."/>
            <person name="Gan H.M."/>
            <person name="Chan C.S."/>
        </authorList>
    </citation>
    <scope>NUCLEOTIDE SEQUENCE [LARGE SCALE GENOMIC DNA]</scope>
    <source>
        <strain evidence="1 2">SF-57</strain>
    </source>
</reference>
<organism evidence="1 2">
    <name type="scientific">Jeotgalibacillus campisalis</name>
    <dbReference type="NCBI Taxonomy" id="220754"/>
    <lineage>
        <taxon>Bacteria</taxon>
        <taxon>Bacillati</taxon>
        <taxon>Bacillota</taxon>
        <taxon>Bacilli</taxon>
        <taxon>Bacillales</taxon>
        <taxon>Caryophanaceae</taxon>
        <taxon>Jeotgalibacillus</taxon>
    </lineage>
</organism>
<dbReference type="PATRIC" id="fig|220754.4.peg.3037"/>